<accession>A0ACB7RSQ2</accession>
<sequence>MKPVAATVIPPQAPMQPFEDGVQPSSVTLGQTSPGVVKTAHGPLLPDGAVNTSRGGTLSLTTPLAPKRVTDTVEVPSDFKGWCPSKDIPSILPKACVEARVDQLT</sequence>
<reference evidence="1" key="1">
    <citation type="submission" date="2020-05" db="EMBL/GenBank/DDBJ databases">
        <title>Large-scale comparative analyses of tick genomes elucidate their genetic diversity and vector capacities.</title>
        <authorList>
            <person name="Jia N."/>
            <person name="Wang J."/>
            <person name="Shi W."/>
            <person name="Du L."/>
            <person name="Sun Y."/>
            <person name="Zhan W."/>
            <person name="Jiang J."/>
            <person name="Wang Q."/>
            <person name="Zhang B."/>
            <person name="Ji P."/>
            <person name="Sakyi L.B."/>
            <person name="Cui X."/>
            <person name="Yuan T."/>
            <person name="Jiang B."/>
            <person name="Yang W."/>
            <person name="Lam T.T.-Y."/>
            <person name="Chang Q."/>
            <person name="Ding S."/>
            <person name="Wang X."/>
            <person name="Zhu J."/>
            <person name="Ruan X."/>
            <person name="Zhao L."/>
            <person name="Wei J."/>
            <person name="Que T."/>
            <person name="Du C."/>
            <person name="Cheng J."/>
            <person name="Dai P."/>
            <person name="Han X."/>
            <person name="Huang E."/>
            <person name="Gao Y."/>
            <person name="Liu J."/>
            <person name="Shao H."/>
            <person name="Ye R."/>
            <person name="Li L."/>
            <person name="Wei W."/>
            <person name="Wang X."/>
            <person name="Wang C."/>
            <person name="Yang T."/>
            <person name="Huo Q."/>
            <person name="Li W."/>
            <person name="Guo W."/>
            <person name="Chen H."/>
            <person name="Zhou L."/>
            <person name="Ni X."/>
            <person name="Tian J."/>
            <person name="Zhou Y."/>
            <person name="Sheng Y."/>
            <person name="Liu T."/>
            <person name="Pan Y."/>
            <person name="Xia L."/>
            <person name="Li J."/>
            <person name="Zhao F."/>
            <person name="Cao W."/>
        </authorList>
    </citation>
    <scope>NUCLEOTIDE SEQUENCE</scope>
    <source>
        <strain evidence="1">Hyas-2018</strain>
    </source>
</reference>
<evidence type="ECO:0000313" key="1">
    <source>
        <dbReference type="EMBL" id="KAH6925967.1"/>
    </source>
</evidence>
<comment type="caution">
    <text evidence="1">The sequence shown here is derived from an EMBL/GenBank/DDBJ whole genome shotgun (WGS) entry which is preliminary data.</text>
</comment>
<dbReference type="EMBL" id="CM023487">
    <property type="protein sequence ID" value="KAH6925967.1"/>
    <property type="molecule type" value="Genomic_DNA"/>
</dbReference>
<name>A0ACB7RSQ2_HYAAI</name>
<gene>
    <name evidence="1" type="ORF">HPB50_012835</name>
</gene>
<proteinExistence type="predicted"/>
<organism evidence="1 2">
    <name type="scientific">Hyalomma asiaticum</name>
    <name type="common">Tick</name>
    <dbReference type="NCBI Taxonomy" id="266040"/>
    <lineage>
        <taxon>Eukaryota</taxon>
        <taxon>Metazoa</taxon>
        <taxon>Ecdysozoa</taxon>
        <taxon>Arthropoda</taxon>
        <taxon>Chelicerata</taxon>
        <taxon>Arachnida</taxon>
        <taxon>Acari</taxon>
        <taxon>Parasitiformes</taxon>
        <taxon>Ixodida</taxon>
        <taxon>Ixodoidea</taxon>
        <taxon>Ixodidae</taxon>
        <taxon>Hyalomminae</taxon>
        <taxon>Hyalomma</taxon>
    </lineage>
</organism>
<dbReference type="Proteomes" id="UP000821845">
    <property type="component" value="Chromosome 7"/>
</dbReference>
<protein>
    <submittedName>
        <fullName evidence="1">Uncharacterized protein</fullName>
    </submittedName>
</protein>
<keyword evidence="2" id="KW-1185">Reference proteome</keyword>
<evidence type="ECO:0000313" key="2">
    <source>
        <dbReference type="Proteomes" id="UP000821845"/>
    </source>
</evidence>